<reference evidence="3 4" key="1">
    <citation type="submission" date="2017-08" db="EMBL/GenBank/DDBJ databases">
        <title>Draft genome sequence of filamentous cyanobacterium Calothrix elsteri CCALA 953.</title>
        <authorList>
            <person name="Gagunashvili A.N."/>
            <person name="Elster J."/>
            <person name="Andresson O.S."/>
        </authorList>
    </citation>
    <scope>NUCLEOTIDE SEQUENCE [LARGE SCALE GENOMIC DNA]</scope>
    <source>
        <strain evidence="3 4">CCALA 953</strain>
    </source>
</reference>
<evidence type="ECO:0000256" key="2">
    <source>
        <dbReference type="SAM" id="MobiDB-lite"/>
    </source>
</evidence>
<dbReference type="RefSeq" id="WP_095722353.1">
    <property type="nucleotide sequence ID" value="NZ_NTFS01000148.1"/>
</dbReference>
<keyword evidence="1" id="KW-0175">Coiled coil</keyword>
<feature type="region of interest" description="Disordered" evidence="2">
    <location>
        <begin position="163"/>
        <end position="191"/>
    </location>
</feature>
<dbReference type="Proteomes" id="UP000218238">
    <property type="component" value="Unassembled WGS sequence"/>
</dbReference>
<accession>A0A2A2TI44</accession>
<protein>
    <submittedName>
        <fullName evidence="3">Uncharacterized protein</fullName>
    </submittedName>
</protein>
<feature type="compositionally biased region" description="Polar residues" evidence="2">
    <location>
        <begin position="36"/>
        <end position="63"/>
    </location>
</feature>
<proteinExistence type="predicted"/>
<sequence length="364" mass="42115">MPTKKPTDKNTKVEILQAYEELAKEKAELKSQLEQTNKQNNASSNSNTIIKETSITEPKTMNSSASIQQKMNYTIESLVKIQLGFGSAASELSELLTTRASKLAEIKQTVEEEAQQLKQLHKLEVEEDSLDNLIQAYEDNSKTYHEEYNQLLETLSQQIQGERDSWRKEQDEHRLVTKERNENLSKTRQRETTDSLYDLELQRKLNSDEYEQQQKGLYKQLEELKSEADKNWFEREKSIYEREKQFEEHKVKVESFPKDKEAALKKATDEGKGISYYQAKVKSDLLAKEVDGQKRFYEQRLQSLEQTISNQETRILNLSNQLDSALKQVQDLAVKAIEGSANVNSYQVMKEIALEQAKSTVKAK</sequence>
<evidence type="ECO:0000256" key="1">
    <source>
        <dbReference type="SAM" id="Coils"/>
    </source>
</evidence>
<organism evidence="3 4">
    <name type="scientific">Brunnivagina elsteri CCALA 953</name>
    <dbReference type="NCBI Taxonomy" id="987040"/>
    <lineage>
        <taxon>Bacteria</taxon>
        <taxon>Bacillati</taxon>
        <taxon>Cyanobacteriota</taxon>
        <taxon>Cyanophyceae</taxon>
        <taxon>Nostocales</taxon>
        <taxon>Calotrichaceae</taxon>
        <taxon>Brunnivagina</taxon>
    </lineage>
</organism>
<dbReference type="AlphaFoldDB" id="A0A2A2TI44"/>
<gene>
    <name evidence="3" type="ORF">CK510_14375</name>
</gene>
<dbReference type="OrthoDB" id="479613at2"/>
<feature type="coiled-coil region" evidence="1">
    <location>
        <begin position="287"/>
        <end position="335"/>
    </location>
</feature>
<dbReference type="EMBL" id="NTFS01000148">
    <property type="protein sequence ID" value="PAX53361.1"/>
    <property type="molecule type" value="Genomic_DNA"/>
</dbReference>
<comment type="caution">
    <text evidence="3">The sequence shown here is derived from an EMBL/GenBank/DDBJ whole genome shotgun (WGS) entry which is preliminary data.</text>
</comment>
<evidence type="ECO:0000313" key="4">
    <source>
        <dbReference type="Proteomes" id="UP000218238"/>
    </source>
</evidence>
<feature type="region of interest" description="Disordered" evidence="2">
    <location>
        <begin position="30"/>
        <end position="63"/>
    </location>
</feature>
<evidence type="ECO:0000313" key="3">
    <source>
        <dbReference type="EMBL" id="PAX53361.1"/>
    </source>
</evidence>
<keyword evidence="4" id="KW-1185">Reference proteome</keyword>
<name>A0A2A2TI44_9CYAN</name>